<accession>A0A5Q4ZX95</accession>
<gene>
    <name evidence="1" type="ORF">AW0309160_01826</name>
</gene>
<organism evidence="1">
    <name type="scientific">Aliivibrio wodanis</name>
    <dbReference type="NCBI Taxonomy" id="80852"/>
    <lineage>
        <taxon>Bacteria</taxon>
        <taxon>Pseudomonadati</taxon>
        <taxon>Pseudomonadota</taxon>
        <taxon>Gammaproteobacteria</taxon>
        <taxon>Vibrionales</taxon>
        <taxon>Vibrionaceae</taxon>
        <taxon>Aliivibrio</taxon>
    </lineage>
</organism>
<reference evidence="1" key="1">
    <citation type="submission" date="2019-09" db="EMBL/GenBank/DDBJ databases">
        <authorList>
            <person name="Hjerde E."/>
        </authorList>
    </citation>
    <scope>NUCLEOTIDE SEQUENCE</scope>
    <source>
        <strain evidence="1">06/09/160</strain>
    </source>
</reference>
<dbReference type="AlphaFoldDB" id="A0A5Q4ZX95"/>
<proteinExistence type="predicted"/>
<evidence type="ECO:0000313" key="1">
    <source>
        <dbReference type="EMBL" id="VVV04431.1"/>
    </source>
</evidence>
<dbReference type="EMBL" id="LR721750">
    <property type="protein sequence ID" value="VVV04431.1"/>
    <property type="molecule type" value="Genomic_DNA"/>
</dbReference>
<sequence length="91" mass="9880">MELNARGTGIKRIIRGSYRGLGEVTIPAVDRNKSVIILQTSAAGSFGSGYTVYGAYVNFKNNTTLTIDARVVAGTATRDINLIYQVIEYSF</sequence>
<protein>
    <submittedName>
        <fullName evidence="1">Uncharacterized protein</fullName>
    </submittedName>
</protein>
<name>A0A5Q4ZX95_9GAMM</name>